<dbReference type="AlphaFoldDB" id="A0A9W8NJI3"/>
<dbReference type="Pfam" id="PF05920">
    <property type="entry name" value="Homeobox_KN"/>
    <property type="match status" value="1"/>
</dbReference>
<dbReference type="GO" id="GO:0008270">
    <property type="term" value="F:zinc ion binding"/>
    <property type="evidence" value="ECO:0007669"/>
    <property type="project" value="UniProtKB-KW"/>
</dbReference>
<dbReference type="GO" id="GO:0003677">
    <property type="term" value="F:DNA binding"/>
    <property type="evidence" value="ECO:0007669"/>
    <property type="project" value="UniProtKB-UniRule"/>
</dbReference>
<dbReference type="InterPro" id="IPR001356">
    <property type="entry name" value="HD"/>
</dbReference>
<dbReference type="Proteomes" id="UP001148614">
    <property type="component" value="Unassembled WGS sequence"/>
</dbReference>
<evidence type="ECO:0000256" key="6">
    <source>
        <dbReference type="SAM" id="MobiDB-lite"/>
    </source>
</evidence>
<dbReference type="Gene3D" id="3.30.160.60">
    <property type="entry name" value="Classic Zinc Finger"/>
    <property type="match status" value="1"/>
</dbReference>
<feature type="compositionally biased region" description="Polar residues" evidence="6">
    <location>
        <begin position="349"/>
        <end position="366"/>
    </location>
</feature>
<keyword evidence="1 5" id="KW-0238">DNA-binding</keyword>
<dbReference type="PANTHER" id="PTHR11850">
    <property type="entry name" value="HOMEOBOX PROTEIN TRANSCRIPTION FACTORS"/>
    <property type="match status" value="1"/>
</dbReference>
<name>A0A9W8NJI3_9PEZI</name>
<keyword evidence="2 5" id="KW-0371">Homeobox</keyword>
<feature type="compositionally biased region" description="Low complexity" evidence="6">
    <location>
        <begin position="336"/>
        <end position="348"/>
    </location>
</feature>
<sequence length="1267" mass="140756">MTTIPEDLNEDCDMMDFVNWDAAAASTGFDLPPHSEGAENLPSVAPASGQDLSEMGLVFGDVEGDDWSYWALQHYESTQLQQDTTISTFPELESDETSPEASQFSWETPEAPCTNCSHWTYQCKRIREGKYKGYCTSCVALRRQCSFGPTANSCAHEGSATFPANPWPTMGDRPETSIVHEDDLAAIVNSNMPPPQKTVIADVLPLSPRPQHQPPKIGTRFSRESVRILKNWVVTHSHHPYPTDEERESLQKITGLNKTQITNWLANARRRGKIQPTRATSPHIGRGYAQAIDVPQRRGTPGLFENMNPLQRWANSPPENEPASVTAIARAVSASGSYSATSGSGRTSPNVWNTSDDGSARSLCNQSSASSLGTSHSSGGSFASAFSGQSRGSSIPSFVRSNRGRRRRRRAPPKRVEEQLTQPLKTFQCTFCTETFRTKHDWQRHEKSLHLSLERWICSPDGPRVVNSDNKLSCVFCGLENPDDAHVESHNFSGCTERTQEERTFYRKDHLRQHLRLVHDVKFLPWTMDKWRVTSPAIRSRCGFCGVVLDSWTTRVDHLAEHFKTGNTMADWKGDWGFDTPVLEMVENSIPPYLIHDERQSPLPFEASQPASGTPTNAYELLKMELQWWINNKIEETGTTPTDSEIQHEACRVVYGAEVMLKGVGMSSASWLCDLITSSEEAKRQAAFHPRSPGSNCLSSLRINGKSDIFENCEFERELQDYVHAKLLLGLTAMDHELQYEACRVLGRMEERSSHPAETLANWFIRMINSSSSWLQGFRQRAHLPRSEDVGDAYKRSTDPKTIDSTIHNYSRLEAELGEYYKLQRSLGNEPTDSDLQRQARIIVYEVDDEWNQTAADDKDWLESFRERHPENVPGPSPISSGSLSARGYPSTATDQTTPLNLSHTKRASDKSPKSSNGRSPGASSISSIKPGARFLNDANCFRRLAKDLIRFVTATMSANNPNRHVPTDEELQFQARLIVYDDDDPLNQTAADNAEWLQRFKIDAGILPPQSGPGLGVWSVGWNIKEGGTGFEPPYVAPNPTATIKPLHGNPQIYLRDDAKPFESEAATANHFLQTFTQRYPAPAKIFCSRELENGLTEYVKRELLKTGVFPSDSQLQARARDIMSMQKTPCDDPDLLGKFKAALQGVLPAQQPLPVSNSLPLEFSTSIPAPLPTTSALSAGLLASSVPPLDPALSAPIAEPWSTEMDVDLDFTEQEINDILEDVSFGLTDSAQFNPIGGPNIMRNCPALGILLSSSVAKALKAETN</sequence>
<dbReference type="PROSITE" id="PS50071">
    <property type="entry name" value="HOMEOBOX_2"/>
    <property type="match status" value="1"/>
</dbReference>
<dbReference type="SUPFAM" id="SSF46689">
    <property type="entry name" value="Homeodomain-like"/>
    <property type="match status" value="1"/>
</dbReference>
<reference evidence="10" key="1">
    <citation type="submission" date="2022-07" db="EMBL/GenBank/DDBJ databases">
        <title>Genome Sequence of Xylaria arbuscula.</title>
        <authorList>
            <person name="Buettner E."/>
        </authorList>
    </citation>
    <scope>NUCLEOTIDE SEQUENCE</scope>
    <source>
        <strain evidence="10">VT107</strain>
    </source>
</reference>
<organism evidence="10 11">
    <name type="scientific">Xylaria arbuscula</name>
    <dbReference type="NCBI Taxonomy" id="114810"/>
    <lineage>
        <taxon>Eukaryota</taxon>
        <taxon>Fungi</taxon>
        <taxon>Dikarya</taxon>
        <taxon>Ascomycota</taxon>
        <taxon>Pezizomycotina</taxon>
        <taxon>Sordariomycetes</taxon>
        <taxon>Xylariomycetidae</taxon>
        <taxon>Xylariales</taxon>
        <taxon>Xylariaceae</taxon>
        <taxon>Xylaria</taxon>
    </lineage>
</organism>
<dbReference type="PROSITE" id="PS50157">
    <property type="entry name" value="ZINC_FINGER_C2H2_2"/>
    <property type="match status" value="1"/>
</dbReference>
<dbReference type="PROSITE" id="PS00028">
    <property type="entry name" value="ZINC_FINGER_C2H2_1"/>
    <property type="match status" value="1"/>
</dbReference>
<keyword evidence="3 5" id="KW-0539">Nucleus</keyword>
<evidence type="ECO:0000256" key="2">
    <source>
        <dbReference type="ARBA" id="ARBA00023155"/>
    </source>
</evidence>
<dbReference type="PROSITE" id="PS51253">
    <property type="entry name" value="HTH_CENPB"/>
    <property type="match status" value="1"/>
</dbReference>
<dbReference type="GO" id="GO:0006355">
    <property type="term" value="P:regulation of DNA-templated transcription"/>
    <property type="evidence" value="ECO:0007669"/>
    <property type="project" value="InterPro"/>
</dbReference>
<dbReference type="GO" id="GO:0005634">
    <property type="term" value="C:nucleus"/>
    <property type="evidence" value="ECO:0007669"/>
    <property type="project" value="UniProtKB-SubCell"/>
</dbReference>
<feature type="compositionally biased region" description="Polar residues" evidence="6">
    <location>
        <begin position="914"/>
        <end position="928"/>
    </location>
</feature>
<evidence type="ECO:0000259" key="7">
    <source>
        <dbReference type="PROSITE" id="PS50071"/>
    </source>
</evidence>
<keyword evidence="4" id="KW-0479">Metal-binding</keyword>
<proteinExistence type="predicted"/>
<evidence type="ECO:0000313" key="10">
    <source>
        <dbReference type="EMBL" id="KAJ3577528.1"/>
    </source>
</evidence>
<dbReference type="SMART" id="SM00355">
    <property type="entry name" value="ZnF_C2H2"/>
    <property type="match status" value="3"/>
</dbReference>
<dbReference type="InterPro" id="IPR013087">
    <property type="entry name" value="Znf_C2H2_type"/>
</dbReference>
<dbReference type="Gene3D" id="1.10.10.60">
    <property type="entry name" value="Homeodomain-like"/>
    <property type="match status" value="1"/>
</dbReference>
<dbReference type="InterPro" id="IPR050224">
    <property type="entry name" value="TALE_homeobox"/>
</dbReference>
<evidence type="ECO:0000256" key="5">
    <source>
        <dbReference type="PROSITE-ProRule" id="PRU00108"/>
    </source>
</evidence>
<evidence type="ECO:0000256" key="4">
    <source>
        <dbReference type="PROSITE-ProRule" id="PRU00042"/>
    </source>
</evidence>
<dbReference type="InterPro" id="IPR006600">
    <property type="entry name" value="HTH_CenpB_DNA-bd_dom"/>
</dbReference>
<feature type="DNA-binding region" description="Homeobox" evidence="5">
    <location>
        <begin position="214"/>
        <end position="276"/>
    </location>
</feature>
<evidence type="ECO:0008006" key="12">
    <source>
        <dbReference type="Google" id="ProtNLM"/>
    </source>
</evidence>
<feature type="region of interest" description="Disordered" evidence="6">
    <location>
        <begin position="336"/>
        <end position="419"/>
    </location>
</feature>
<keyword evidence="4" id="KW-0862">Zinc</keyword>
<accession>A0A9W8NJI3</accession>
<feature type="compositionally biased region" description="Basic residues" evidence="6">
    <location>
        <begin position="402"/>
        <end position="413"/>
    </location>
</feature>
<dbReference type="Pfam" id="PF03221">
    <property type="entry name" value="HTH_Tnp_Tc5"/>
    <property type="match status" value="1"/>
</dbReference>
<dbReference type="EMBL" id="JANPWZ010000353">
    <property type="protein sequence ID" value="KAJ3577528.1"/>
    <property type="molecule type" value="Genomic_DNA"/>
</dbReference>
<feature type="compositionally biased region" description="Low complexity" evidence="6">
    <location>
        <begin position="367"/>
        <end position="394"/>
    </location>
</feature>
<protein>
    <recommendedName>
        <fullName evidence="12">Homeobox domain-containing protein</fullName>
    </recommendedName>
</protein>
<keyword evidence="4" id="KW-0863">Zinc-finger</keyword>
<comment type="subcellular location">
    <subcellularLocation>
        <location evidence="5">Nucleus</location>
    </subcellularLocation>
</comment>
<evidence type="ECO:0000259" key="8">
    <source>
        <dbReference type="PROSITE" id="PS50157"/>
    </source>
</evidence>
<dbReference type="InterPro" id="IPR008422">
    <property type="entry name" value="KN_HD"/>
</dbReference>
<evidence type="ECO:0000256" key="3">
    <source>
        <dbReference type="ARBA" id="ARBA00023242"/>
    </source>
</evidence>
<feature type="region of interest" description="Disordered" evidence="6">
    <location>
        <begin position="867"/>
        <end position="929"/>
    </location>
</feature>
<dbReference type="VEuPathDB" id="FungiDB:F4678DRAFT_432887"/>
<evidence type="ECO:0000313" key="11">
    <source>
        <dbReference type="Proteomes" id="UP001148614"/>
    </source>
</evidence>
<feature type="compositionally biased region" description="Low complexity" evidence="6">
    <location>
        <begin position="878"/>
        <end position="888"/>
    </location>
</feature>
<feature type="domain" description="C2H2-type" evidence="8">
    <location>
        <begin position="427"/>
        <end position="455"/>
    </location>
</feature>
<comment type="caution">
    <text evidence="10">The sequence shown here is derived from an EMBL/GenBank/DDBJ whole genome shotgun (WGS) entry which is preliminary data.</text>
</comment>
<feature type="domain" description="HTH CENPB-type" evidence="9">
    <location>
        <begin position="801"/>
        <end position="875"/>
    </location>
</feature>
<evidence type="ECO:0000259" key="9">
    <source>
        <dbReference type="PROSITE" id="PS51253"/>
    </source>
</evidence>
<gene>
    <name evidence="10" type="ORF">NPX13_g3034</name>
</gene>
<dbReference type="CDD" id="cd00086">
    <property type="entry name" value="homeodomain"/>
    <property type="match status" value="1"/>
</dbReference>
<feature type="compositionally biased region" description="Polar residues" evidence="6">
    <location>
        <begin position="891"/>
        <end position="903"/>
    </location>
</feature>
<dbReference type="SMART" id="SM00389">
    <property type="entry name" value="HOX"/>
    <property type="match status" value="1"/>
</dbReference>
<feature type="domain" description="Homeobox" evidence="7">
    <location>
        <begin position="212"/>
        <end position="275"/>
    </location>
</feature>
<dbReference type="InterPro" id="IPR009057">
    <property type="entry name" value="Homeodomain-like_sf"/>
</dbReference>
<keyword evidence="11" id="KW-1185">Reference proteome</keyword>
<evidence type="ECO:0000256" key="1">
    <source>
        <dbReference type="ARBA" id="ARBA00023125"/>
    </source>
</evidence>